<dbReference type="Proteomes" id="UP001610334">
    <property type="component" value="Unassembled WGS sequence"/>
</dbReference>
<evidence type="ECO:0000313" key="2">
    <source>
        <dbReference type="Proteomes" id="UP001610334"/>
    </source>
</evidence>
<evidence type="ECO:0000313" key="1">
    <source>
        <dbReference type="EMBL" id="KAL2812208.1"/>
    </source>
</evidence>
<gene>
    <name evidence="1" type="ORF">BJX63DRAFT_432835</name>
</gene>
<sequence>MAPAAVEEDKQRQTETSIDYDKYKYARYLPYHTPGLLAAERGVVLFRDQDFADIGPERQCEFGRHFGPL</sequence>
<accession>A0ABR4H9R4</accession>
<organism evidence="1 2">
    <name type="scientific">Aspergillus granulosus</name>
    <dbReference type="NCBI Taxonomy" id="176169"/>
    <lineage>
        <taxon>Eukaryota</taxon>
        <taxon>Fungi</taxon>
        <taxon>Dikarya</taxon>
        <taxon>Ascomycota</taxon>
        <taxon>Pezizomycotina</taxon>
        <taxon>Eurotiomycetes</taxon>
        <taxon>Eurotiomycetidae</taxon>
        <taxon>Eurotiales</taxon>
        <taxon>Aspergillaceae</taxon>
        <taxon>Aspergillus</taxon>
        <taxon>Aspergillus subgen. Nidulantes</taxon>
    </lineage>
</organism>
<proteinExistence type="predicted"/>
<reference evidence="1 2" key="1">
    <citation type="submission" date="2024-07" db="EMBL/GenBank/DDBJ databases">
        <title>Section-level genome sequencing and comparative genomics of Aspergillus sections Usti and Cavernicolus.</title>
        <authorList>
            <consortium name="Lawrence Berkeley National Laboratory"/>
            <person name="Nybo J.L."/>
            <person name="Vesth T.C."/>
            <person name="Theobald S."/>
            <person name="Frisvad J.C."/>
            <person name="Larsen T.O."/>
            <person name="Kjaerboelling I."/>
            <person name="Rothschild-Mancinelli K."/>
            <person name="Lyhne E.K."/>
            <person name="Kogle M.E."/>
            <person name="Barry K."/>
            <person name="Clum A."/>
            <person name="Na H."/>
            <person name="Ledsgaard L."/>
            <person name="Lin J."/>
            <person name="Lipzen A."/>
            <person name="Kuo A."/>
            <person name="Riley R."/>
            <person name="Mondo S."/>
            <person name="Labutti K."/>
            <person name="Haridas S."/>
            <person name="Pangalinan J."/>
            <person name="Salamov A.A."/>
            <person name="Simmons B.A."/>
            <person name="Magnuson J.K."/>
            <person name="Chen J."/>
            <person name="Drula E."/>
            <person name="Henrissat B."/>
            <person name="Wiebenga A."/>
            <person name="Lubbers R.J."/>
            <person name="Gomes A.C."/>
            <person name="Makela M.R."/>
            <person name="Stajich J."/>
            <person name="Grigoriev I.V."/>
            <person name="Mortensen U.H."/>
            <person name="De Vries R.P."/>
            <person name="Baker S.E."/>
            <person name="Andersen M.R."/>
        </authorList>
    </citation>
    <scope>NUCLEOTIDE SEQUENCE [LARGE SCALE GENOMIC DNA]</scope>
    <source>
        <strain evidence="1 2">CBS 588.65</strain>
    </source>
</reference>
<comment type="caution">
    <text evidence="1">The sequence shown here is derived from an EMBL/GenBank/DDBJ whole genome shotgun (WGS) entry which is preliminary data.</text>
</comment>
<protein>
    <submittedName>
        <fullName evidence="1">Uncharacterized protein</fullName>
    </submittedName>
</protein>
<dbReference type="SUPFAM" id="SSF51197">
    <property type="entry name" value="Clavaminate synthase-like"/>
    <property type="match status" value="1"/>
</dbReference>
<dbReference type="EMBL" id="JBFXLT010000050">
    <property type="protein sequence ID" value="KAL2812208.1"/>
    <property type="molecule type" value="Genomic_DNA"/>
</dbReference>
<name>A0ABR4H9R4_9EURO</name>
<keyword evidence="2" id="KW-1185">Reference proteome</keyword>